<feature type="domain" description="Kinesin motor" evidence="13">
    <location>
        <begin position="1"/>
        <end position="326"/>
    </location>
</feature>
<keyword evidence="5 10" id="KW-0547">Nucleotide-binding</keyword>
<evidence type="ECO:0000256" key="9">
    <source>
        <dbReference type="ARBA" id="ARBA00023212"/>
    </source>
</evidence>
<gene>
    <name evidence="15" type="primary">KIF13A</name>
</gene>
<dbReference type="InterPro" id="IPR022140">
    <property type="entry name" value="Kinesin-like_KIF1-typ"/>
</dbReference>
<dbReference type="GO" id="GO:0003777">
    <property type="term" value="F:microtubule motor activity"/>
    <property type="evidence" value="ECO:0007669"/>
    <property type="project" value="InterPro"/>
</dbReference>
<dbReference type="Pfam" id="PF12423">
    <property type="entry name" value="KIF1B"/>
    <property type="match status" value="1"/>
</dbReference>
<keyword evidence="7 11" id="KW-0175">Coiled coil</keyword>
<dbReference type="GO" id="GO:0008017">
    <property type="term" value="F:microtubule binding"/>
    <property type="evidence" value="ECO:0007669"/>
    <property type="project" value="InterPro"/>
</dbReference>
<comment type="similarity">
    <text evidence="10">Belongs to the TRAFAC class myosin-kinesin ATPase superfamily. Kinesin family.</text>
</comment>
<evidence type="ECO:0000256" key="5">
    <source>
        <dbReference type="ARBA" id="ARBA00022741"/>
    </source>
</evidence>
<dbReference type="Gene3D" id="3.40.850.10">
    <property type="entry name" value="Kinesin motor domain"/>
    <property type="match status" value="1"/>
</dbReference>
<dbReference type="Pfam" id="PF12473">
    <property type="entry name" value="DUF3694"/>
    <property type="match status" value="2"/>
</dbReference>
<evidence type="ECO:0000259" key="13">
    <source>
        <dbReference type="PROSITE" id="PS50067"/>
    </source>
</evidence>
<protein>
    <submittedName>
        <fullName evidence="15">Kinesin family member 13A</fullName>
    </submittedName>
</protein>
<evidence type="ECO:0000256" key="4">
    <source>
        <dbReference type="ARBA" id="ARBA00022701"/>
    </source>
</evidence>
<dbReference type="Gene3D" id="2.30.30.190">
    <property type="entry name" value="CAP Gly-rich-like domain"/>
    <property type="match status" value="1"/>
</dbReference>
<dbReference type="GO" id="GO:0045184">
    <property type="term" value="P:establishment of protein localization"/>
    <property type="evidence" value="ECO:0007669"/>
    <property type="project" value="UniProtKB-ARBA"/>
</dbReference>
<dbReference type="PROSITE" id="PS00411">
    <property type="entry name" value="KINESIN_MOTOR_1"/>
    <property type="match status" value="1"/>
</dbReference>
<dbReference type="InterPro" id="IPR000938">
    <property type="entry name" value="CAP-Gly_domain"/>
</dbReference>
<dbReference type="Ensembl" id="ENSCABT00000002865.1">
    <property type="protein sequence ID" value="ENSCABP00000002651.1"/>
    <property type="gene ID" value="ENSCABG00000001583.1"/>
</dbReference>
<sequence length="1691" mass="189401">MSVYTLQLCLADVSAVLHHHNSASMRGVFAFDYCFWSMDESNTTKYAGQEVVFKCLGEGILEKAFQGYNACIFAYGQTGSGKSFSMMGNAEQLGLIPRLCGALFQRISVEENDSQTFKVEVSYMEIYNEKVRDLLDPKGSRQSLKVREHKVLGPYVDGLSQLAVTNFEDIESLMSEGNKSRTVAATNMNEESSRSHAVFNIVVTQTLYDLQSGNSGEKVSKVSLVDLAGSERVSKTGAAGDRLKEGSNINKSLSTLGLVISSLADQAAGKGKNKFVPYRDSVLTWLLKDNLGGNSQTAMIATISPSADNYEETLSTLRYADRAKRIVNHAVVNEDPNARVIRELREEVEKLKEQLSQAEALKAPELKEKLEESEKLIKELTVTWEEKLRKTEEIAQERQRQLESMGISLESSGIKVGDDKCYLVNLNADPALNELLVYYLKDHTRVGADTSQDIQLFGIGIQPEHCEIDIALDGEVSLTPKENARSCVNGTLVCTATQLWHGDRILWGNNHFFRINLPKRKRRDWLKDFEKETMLAEHDLDATSEASSEPDYNYEFAQMEVIMKTLNSNDPVQNVVQDLEKQYLEEKQSALEEQRLMYERELEQLRQQLSPERQHQHGSDRLSYTAQTAHQKVNIWTEERDVLFRQSLAKLREQIVKANTLVREANFLAEEMNKLTDYQVTLQIPAANLSANRKRGAIVSEPAIQVRRKEKGTQVWTIEKLENKLIDMRDLYQEWKEKVPEIRKLIGKKGDPFYEAQENHILIGVANVFLECLFYDVKLQYAVPIISQQGEVAGRLHVEVMRVTGVVPERVAEGDDSSENSSESGSLEIMDKATGLPLNLSNFVFCQYAFWDQCESTVAAPVVDPDVPSPQSKEAQFTVTFSHCKDYMVNVTEEFLEFISEGALAIEVWGHRCTGNGSSIWEVDSLHAKTRTLRDRWSEVTRRIEMWISIQELNEMGEYTAVELHQAKDVNTGGIFQLRQGHSRRVQVTVKPVQHSGTLPLMVEAILSVSIGCVTARSTKLQRGLDSYQEEDLNCVRERWSDALIKRREYLDEQIKKISNKQEKTEDEIEREARLLEQWMGLTEERNAVLVPAPGSGIPGAPADWTPPSGMETHIPVLFLDLNGKLYLHVSATAAWDSSVHDSVHLNRVTPQNERIYLIVKITVQLSHPATMELVLRKRIAANIYNKQSFTQSLKRRISLKNIFYSCGVTYEIVSNIPKEIEDRETLALMAARTENEGTSDGETYIEKYTRGVLQVENILSLERLRQAKLTLCNYDSELEAINKKLISSQGFHNFRPYVPEEFADFSVYNASLENREWFSTKTDFMNSRVLEKEVSRSPTTSSITSGYFSHSASNATLSDMLVPCSDSTDQLANQMKDLDSSDHSGPCLAYVLRSLNKEFPERGLAKDKIHVSPLKENSALAKEIPPSLNTTDKNSEMLHRAGSCSGLDSSTSKNMRDKIEFSSREATTEHTSDVLEDHSFTEFMGVEDGKDFDQSVDPKLCSTGSSNGRKEIPTAGVDSASHLSQNTYKEGIHLGQLDSVAVDGASAEQAHTLPSWVAVGEQVCVGSNKTGTVRYVGPVDFSAGIWVGVELSVQLGKHDGTVKGREYFHCRPRHGLFVRPGRLSKAPASTKRCSSTSQSQASSSLEKRKSSVLQGSSSSSKAGEAPLCQSGDAAASAFSRKQENRKSWIK</sequence>
<dbReference type="FunFam" id="2.60.200.20:FF:000002">
    <property type="entry name" value="Kinesin family member 13A"/>
    <property type="match status" value="1"/>
</dbReference>
<keyword evidence="3" id="KW-0597">Phosphoprotein</keyword>
<reference evidence="15" key="2">
    <citation type="submission" date="2025-09" db="UniProtKB">
        <authorList>
            <consortium name="Ensembl"/>
        </authorList>
    </citation>
    <scope>IDENTIFICATION</scope>
</reference>
<feature type="domain" description="CAP-Gly" evidence="14">
    <location>
        <begin position="1578"/>
        <end position="1620"/>
    </location>
</feature>
<accession>A0A8C0G215</accession>
<dbReference type="PROSITE" id="PS50067">
    <property type="entry name" value="KINESIN_MOTOR_2"/>
    <property type="match status" value="1"/>
</dbReference>
<dbReference type="InterPro" id="IPR036961">
    <property type="entry name" value="Kinesin_motor_dom_sf"/>
</dbReference>
<feature type="coiled-coil region" evidence="11">
    <location>
        <begin position="581"/>
        <end position="608"/>
    </location>
</feature>
<dbReference type="PROSITE" id="PS50245">
    <property type="entry name" value="CAP_GLY_2"/>
    <property type="match status" value="1"/>
</dbReference>
<dbReference type="InterPro" id="IPR001752">
    <property type="entry name" value="Kinesin_motor_dom"/>
</dbReference>
<evidence type="ECO:0000256" key="10">
    <source>
        <dbReference type="PROSITE-ProRule" id="PRU00283"/>
    </source>
</evidence>
<dbReference type="Pfam" id="PF16183">
    <property type="entry name" value="Kinesin_assoc"/>
    <property type="match status" value="1"/>
</dbReference>
<dbReference type="GO" id="GO:0005874">
    <property type="term" value="C:microtubule"/>
    <property type="evidence" value="ECO:0007669"/>
    <property type="project" value="UniProtKB-KW"/>
</dbReference>
<evidence type="ECO:0000256" key="7">
    <source>
        <dbReference type="ARBA" id="ARBA00023054"/>
    </source>
</evidence>
<feature type="binding site" evidence="10">
    <location>
        <begin position="76"/>
        <end position="83"/>
    </location>
    <ligand>
        <name>ATP</name>
        <dbReference type="ChEBI" id="CHEBI:30616"/>
    </ligand>
</feature>
<dbReference type="PRINTS" id="PR00380">
    <property type="entry name" value="KINESINHEAVY"/>
</dbReference>
<evidence type="ECO:0000313" key="16">
    <source>
        <dbReference type="Proteomes" id="UP000694404"/>
    </source>
</evidence>
<dbReference type="InterPro" id="IPR022164">
    <property type="entry name" value="Kinesin-like"/>
</dbReference>
<dbReference type="Pfam" id="PF01302">
    <property type="entry name" value="CAP_GLY"/>
    <property type="match status" value="1"/>
</dbReference>
<evidence type="ECO:0000259" key="14">
    <source>
        <dbReference type="PROSITE" id="PS50245"/>
    </source>
</evidence>
<reference evidence="15" key="1">
    <citation type="submission" date="2025-08" db="UniProtKB">
        <authorList>
            <consortium name="Ensembl"/>
        </authorList>
    </citation>
    <scope>IDENTIFICATION</scope>
</reference>
<dbReference type="SUPFAM" id="SSF49879">
    <property type="entry name" value="SMAD/FHA domain"/>
    <property type="match status" value="1"/>
</dbReference>
<comment type="subcellular location">
    <subcellularLocation>
        <location evidence="1">Cytoplasm</location>
        <location evidence="1">Cytoskeleton</location>
    </subcellularLocation>
</comment>
<dbReference type="CDD" id="cd01365">
    <property type="entry name" value="KISc_KIF1A_KIF1B"/>
    <property type="match status" value="1"/>
</dbReference>
<dbReference type="SUPFAM" id="SSF52540">
    <property type="entry name" value="P-loop containing nucleoside triphosphate hydrolases"/>
    <property type="match status" value="1"/>
</dbReference>
<keyword evidence="8 10" id="KW-0505">Motor protein</keyword>
<feature type="compositionally biased region" description="Low complexity" evidence="12">
    <location>
        <begin position="1652"/>
        <end position="1661"/>
    </location>
</feature>
<organism evidence="15 16">
    <name type="scientific">Chelonoidis abingdonii</name>
    <name type="common">Abingdon island giant tortoise</name>
    <name type="synonym">Testudo abingdonii</name>
    <dbReference type="NCBI Taxonomy" id="106734"/>
    <lineage>
        <taxon>Eukaryota</taxon>
        <taxon>Metazoa</taxon>
        <taxon>Chordata</taxon>
        <taxon>Craniata</taxon>
        <taxon>Vertebrata</taxon>
        <taxon>Euteleostomi</taxon>
        <taxon>Archelosauria</taxon>
        <taxon>Testudinata</taxon>
        <taxon>Testudines</taxon>
        <taxon>Cryptodira</taxon>
        <taxon>Durocryptodira</taxon>
        <taxon>Testudinoidea</taxon>
        <taxon>Testudinidae</taxon>
        <taxon>Chelonoidis</taxon>
    </lineage>
</organism>
<evidence type="ECO:0000256" key="2">
    <source>
        <dbReference type="ARBA" id="ARBA00022490"/>
    </source>
</evidence>
<keyword evidence="6 10" id="KW-0067">ATP-binding</keyword>
<proteinExistence type="inferred from homology"/>
<feature type="coiled-coil region" evidence="11">
    <location>
        <begin position="1048"/>
        <end position="1075"/>
    </location>
</feature>
<evidence type="ECO:0000256" key="11">
    <source>
        <dbReference type="SAM" id="Coils"/>
    </source>
</evidence>
<keyword evidence="4" id="KW-0493">Microtubule</keyword>
<dbReference type="InterPro" id="IPR027417">
    <property type="entry name" value="P-loop_NTPase"/>
</dbReference>
<dbReference type="PROSITE" id="PS00845">
    <property type="entry name" value="CAP_GLY_1"/>
    <property type="match status" value="1"/>
</dbReference>
<evidence type="ECO:0000313" key="15">
    <source>
        <dbReference type="Ensembl" id="ENSCABP00000002651.1"/>
    </source>
</evidence>
<dbReference type="Pfam" id="PF00225">
    <property type="entry name" value="Kinesin"/>
    <property type="match status" value="1"/>
</dbReference>
<dbReference type="Gene3D" id="6.10.250.2520">
    <property type="match status" value="1"/>
</dbReference>
<evidence type="ECO:0000256" key="12">
    <source>
        <dbReference type="SAM" id="MobiDB-lite"/>
    </source>
</evidence>
<feature type="compositionally biased region" description="Low complexity" evidence="12">
    <location>
        <begin position="1635"/>
        <end position="1645"/>
    </location>
</feature>
<dbReference type="InterPro" id="IPR019821">
    <property type="entry name" value="Kinesin_motor_CS"/>
</dbReference>
<dbReference type="InterPro" id="IPR000253">
    <property type="entry name" value="FHA_dom"/>
</dbReference>
<feature type="coiled-coil region" evidence="11">
    <location>
        <begin position="338"/>
        <end position="383"/>
    </location>
</feature>
<dbReference type="GeneTree" id="ENSGT00940000157508"/>
<dbReference type="InterPro" id="IPR008984">
    <property type="entry name" value="SMAD_FHA_dom_sf"/>
</dbReference>
<dbReference type="Gene3D" id="2.60.200.20">
    <property type="match status" value="1"/>
</dbReference>
<dbReference type="InterPro" id="IPR036859">
    <property type="entry name" value="CAP-Gly_dom_sf"/>
</dbReference>
<keyword evidence="2" id="KW-0963">Cytoplasm</keyword>
<name>A0A8C0G215_CHEAB</name>
<dbReference type="PANTHER" id="PTHR47117">
    <property type="entry name" value="STAR-RELATED LIPID TRANSFER PROTEIN 9"/>
    <property type="match status" value="1"/>
</dbReference>
<evidence type="ECO:0000256" key="3">
    <source>
        <dbReference type="ARBA" id="ARBA00022553"/>
    </source>
</evidence>
<evidence type="ECO:0000256" key="6">
    <source>
        <dbReference type="ARBA" id="ARBA00022840"/>
    </source>
</evidence>
<dbReference type="GO" id="GO:0005524">
    <property type="term" value="F:ATP binding"/>
    <property type="evidence" value="ECO:0007669"/>
    <property type="project" value="UniProtKB-UniRule"/>
</dbReference>
<dbReference type="SMART" id="SM01052">
    <property type="entry name" value="CAP_GLY"/>
    <property type="match status" value="1"/>
</dbReference>
<dbReference type="GO" id="GO:0005737">
    <property type="term" value="C:cytoplasm"/>
    <property type="evidence" value="ECO:0007669"/>
    <property type="project" value="UniProtKB-ARBA"/>
</dbReference>
<dbReference type="SUPFAM" id="SSF74924">
    <property type="entry name" value="Cap-Gly domain"/>
    <property type="match status" value="1"/>
</dbReference>
<dbReference type="Pfam" id="PF00498">
    <property type="entry name" value="FHA"/>
    <property type="match status" value="1"/>
</dbReference>
<dbReference type="FunFam" id="3.40.850.10:FF:000010">
    <property type="entry name" value="Kinesin family member 13A"/>
    <property type="match status" value="1"/>
</dbReference>
<evidence type="ECO:0000256" key="1">
    <source>
        <dbReference type="ARBA" id="ARBA00004245"/>
    </source>
</evidence>
<dbReference type="InterPro" id="IPR032405">
    <property type="entry name" value="Kinesin_assoc"/>
</dbReference>
<feature type="region of interest" description="Disordered" evidence="12">
    <location>
        <begin position="1621"/>
        <end position="1669"/>
    </location>
</feature>
<dbReference type="SMART" id="SM00129">
    <property type="entry name" value="KISc"/>
    <property type="match status" value="1"/>
</dbReference>
<dbReference type="CDD" id="cd22729">
    <property type="entry name" value="FHA_KIF13A"/>
    <property type="match status" value="1"/>
</dbReference>
<evidence type="ECO:0000256" key="8">
    <source>
        <dbReference type="ARBA" id="ARBA00023175"/>
    </source>
</evidence>
<dbReference type="GO" id="GO:0007018">
    <property type="term" value="P:microtubule-based movement"/>
    <property type="evidence" value="ECO:0007669"/>
    <property type="project" value="InterPro"/>
</dbReference>
<dbReference type="Proteomes" id="UP000694404">
    <property type="component" value="Unplaced"/>
</dbReference>
<keyword evidence="9" id="KW-0206">Cytoskeleton</keyword>
<keyword evidence="16" id="KW-1185">Reference proteome</keyword>